<gene>
    <name evidence="8" type="ORF">AN695_0219620</name>
    <name evidence="7" type="ORF">DKC05_02575</name>
    <name evidence="9" type="ORF">DMW51_29890</name>
</gene>
<dbReference type="FunFam" id="1.10.10.10:FF:000001">
    <property type="entry name" value="LysR family transcriptional regulator"/>
    <property type="match status" value="1"/>
</dbReference>
<dbReference type="Proteomes" id="UP000050489">
    <property type="component" value="Unassembled WGS sequence"/>
</dbReference>
<evidence type="ECO:0000313" key="12">
    <source>
        <dbReference type="Proteomes" id="UP000247823"/>
    </source>
</evidence>
<evidence type="ECO:0000259" key="6">
    <source>
        <dbReference type="PROSITE" id="PS50931"/>
    </source>
</evidence>
<dbReference type="InterPro" id="IPR036390">
    <property type="entry name" value="WH_DNA-bd_sf"/>
</dbReference>
<keyword evidence="2" id="KW-0678">Repressor</keyword>
<evidence type="ECO:0000313" key="8">
    <source>
        <dbReference type="EMBL" id="OCO83171.1"/>
    </source>
</evidence>
<keyword evidence="12" id="KW-1185">Reference proteome</keyword>
<evidence type="ECO:0000313" key="7">
    <source>
        <dbReference type="EMBL" id="AWL66632.1"/>
    </source>
</evidence>
<dbReference type="CDD" id="cd08476">
    <property type="entry name" value="PBP2_CrgA_like_7"/>
    <property type="match status" value="1"/>
</dbReference>
<dbReference type="PANTHER" id="PTHR30537">
    <property type="entry name" value="HTH-TYPE TRANSCRIPTIONAL REGULATOR"/>
    <property type="match status" value="1"/>
</dbReference>
<dbReference type="GO" id="GO:0043565">
    <property type="term" value="F:sequence-specific DNA binding"/>
    <property type="evidence" value="ECO:0007669"/>
    <property type="project" value="TreeGrafter"/>
</dbReference>
<reference evidence="7 11" key="3">
    <citation type="submission" date="2018-05" db="EMBL/GenBank/DDBJ databases">
        <title>Klebsiella quasipneumonaiae provides a window into carbapenemase gene transfer, plasmid rearrangements and nosocomial acquisition from the hospital environment.</title>
        <authorList>
            <person name="Mathers A.J."/>
            <person name="Vegesana K."/>
            <person name="Stoesser N."/>
            <person name="Crook D."/>
            <person name="Vaughan A."/>
            <person name="Barry K."/>
            <person name="Parikh H."/>
            <person name="Sebra R."/>
            <person name="Kotay S."/>
            <person name="Walker A.S."/>
            <person name="Sheppard A.E."/>
        </authorList>
    </citation>
    <scope>NUCLEOTIDE SEQUENCE [LARGE SCALE GENOMIC DNA]</scope>
    <source>
        <strain evidence="7 11">CAV1761</strain>
    </source>
</reference>
<keyword evidence="5" id="KW-0804">Transcription</keyword>
<reference evidence="10" key="1">
    <citation type="submission" date="2016-04" db="EMBL/GenBank/DDBJ databases">
        <authorList>
            <person name="Osei Sekyere J."/>
            <person name="Sivertsen A."/>
            <person name="Pedersen A.T."/>
            <person name="Sundsfjord A."/>
        </authorList>
    </citation>
    <scope>NUCLEOTIDE SEQUENCE [LARGE SCALE GENOMIC DNA]</scope>
    <source>
        <strain evidence="10">945174350</strain>
    </source>
</reference>
<dbReference type="Gene3D" id="1.10.10.10">
    <property type="entry name" value="Winged helix-like DNA-binding domain superfamily/Winged helix DNA-binding domain"/>
    <property type="match status" value="1"/>
</dbReference>
<dbReference type="Proteomes" id="UP000247823">
    <property type="component" value="Unassembled WGS sequence"/>
</dbReference>
<reference evidence="12" key="5">
    <citation type="submission" date="2018-06" db="EMBL/GenBank/DDBJ databases">
        <title>Serratia marcescens genome sequencing and assembly.</title>
        <authorList>
            <person name="Martins R.C."/>
            <person name="Perdigao-Neto L.V."/>
            <person name="Costa S.F."/>
            <person name="Levin A.S.S."/>
        </authorList>
    </citation>
    <scope>NUCLEOTIDE SEQUENCE [LARGE SCALE GENOMIC DNA]</scope>
    <source>
        <strain evidence="12">1283</strain>
    </source>
</reference>
<dbReference type="Pfam" id="PF03466">
    <property type="entry name" value="LysR_substrate"/>
    <property type="match status" value="1"/>
</dbReference>
<feature type="domain" description="HTH lysR-type" evidence="6">
    <location>
        <begin position="1"/>
        <end position="59"/>
    </location>
</feature>
<dbReference type="Pfam" id="PF00126">
    <property type="entry name" value="HTH_1"/>
    <property type="match status" value="1"/>
</dbReference>
<sequence length="295" mass="32834">MDNLSGVSVFVQAAETLSFVEAGRVLGISASAVGKSIARLENRLGARLFHRSTRSMTLTAEGRLFLLRCQRILGELAAAEREISDTHSAPRGKLRVSLPLVGGLLNPVLAEFVRRYPEIELETDFSDRRVDVIEEGFDAVVRVGETEDSRLMSRQLGTFHLQLVASPDYLRQMGIPHQPAELQGHACLLYKFPSTGKVEPWPIAGWEKLLAEGINTRLVCNTVDTLIYLAESGQGIACLPDFAVKRAREQGRLQQILREHSHHSGSFKVLWPSSKHLTPKLRVFIDTLSARLFLE</sequence>
<dbReference type="PANTHER" id="PTHR30537:SF72">
    <property type="entry name" value="LYSR FAMILY TRANSCRIPTIONAL REGULATOR"/>
    <property type="match status" value="1"/>
</dbReference>
<dbReference type="Gene3D" id="3.40.190.290">
    <property type="match status" value="1"/>
</dbReference>
<dbReference type="EMBL" id="CP029449">
    <property type="protein sequence ID" value="AWL66632.1"/>
    <property type="molecule type" value="Genomic_DNA"/>
</dbReference>
<dbReference type="InterPro" id="IPR000847">
    <property type="entry name" value="LysR_HTH_N"/>
</dbReference>
<organism evidence="8 10">
    <name type="scientific">Serratia marcescens</name>
    <dbReference type="NCBI Taxonomy" id="615"/>
    <lineage>
        <taxon>Bacteria</taxon>
        <taxon>Pseudomonadati</taxon>
        <taxon>Pseudomonadota</taxon>
        <taxon>Gammaproteobacteria</taxon>
        <taxon>Enterobacterales</taxon>
        <taxon>Yersiniaceae</taxon>
        <taxon>Serratia</taxon>
    </lineage>
</organism>
<evidence type="ECO:0000256" key="4">
    <source>
        <dbReference type="ARBA" id="ARBA00023125"/>
    </source>
</evidence>
<dbReference type="InterPro" id="IPR036388">
    <property type="entry name" value="WH-like_DNA-bd_sf"/>
</dbReference>
<dbReference type="Proteomes" id="UP000245399">
    <property type="component" value="Chromosome"/>
</dbReference>
<dbReference type="SUPFAM" id="SSF46785">
    <property type="entry name" value="Winged helix' DNA-binding domain"/>
    <property type="match status" value="1"/>
</dbReference>
<evidence type="ECO:0000256" key="5">
    <source>
        <dbReference type="ARBA" id="ARBA00023163"/>
    </source>
</evidence>
<evidence type="ECO:0000256" key="3">
    <source>
        <dbReference type="ARBA" id="ARBA00023015"/>
    </source>
</evidence>
<reference evidence="9 12" key="4">
    <citation type="submission" date="2018-06" db="EMBL/GenBank/DDBJ databases">
        <title>Serratia marcescens genome sequencing and assembly.</title>
        <authorList>
            <person name="Martins R.C.R."/>
            <person name="Perdigao-Neto L.V."/>
            <person name="Costa S.F."/>
            <person name="Levin A.S.S."/>
        </authorList>
    </citation>
    <scope>NUCLEOTIDE SEQUENCE [LARGE SCALE GENOMIC DNA]</scope>
    <source>
        <strain evidence="9 12">1283</strain>
    </source>
</reference>
<evidence type="ECO:0000313" key="9">
    <source>
        <dbReference type="EMBL" id="PYA53240.1"/>
    </source>
</evidence>
<dbReference type="EMBL" id="QJQB01000688">
    <property type="protein sequence ID" value="PYA53240.1"/>
    <property type="molecule type" value="Genomic_DNA"/>
</dbReference>
<evidence type="ECO:0000313" key="10">
    <source>
        <dbReference type="Proteomes" id="UP000050489"/>
    </source>
</evidence>
<evidence type="ECO:0000256" key="2">
    <source>
        <dbReference type="ARBA" id="ARBA00022491"/>
    </source>
</evidence>
<dbReference type="InterPro" id="IPR005119">
    <property type="entry name" value="LysR_subst-bd"/>
</dbReference>
<proteinExistence type="inferred from homology"/>
<keyword evidence="3" id="KW-0805">Transcription regulation</keyword>
<dbReference type="EMBL" id="LJEX02000106">
    <property type="protein sequence ID" value="OCO83171.1"/>
    <property type="molecule type" value="Genomic_DNA"/>
</dbReference>
<name>A0A0G3SVV7_SERMA</name>
<dbReference type="RefSeq" id="WP_047730722.1">
    <property type="nucleotide sequence ID" value="NZ_CADDTT010000060.1"/>
</dbReference>
<reference evidence="9" key="6">
    <citation type="submission" date="2018-06" db="EMBL/GenBank/DDBJ databases">
        <authorList>
            <person name="Martins R.C."/>
            <person name="Perdigao-Neto L.V."/>
            <person name="Costa S.F."/>
            <person name="Levin A.S.S."/>
        </authorList>
    </citation>
    <scope>NUCLEOTIDE SEQUENCE</scope>
    <source>
        <strain evidence="9">1283</strain>
    </source>
</reference>
<dbReference type="InterPro" id="IPR058163">
    <property type="entry name" value="LysR-type_TF_proteobact-type"/>
</dbReference>
<dbReference type="GO" id="GO:0006351">
    <property type="term" value="P:DNA-templated transcription"/>
    <property type="evidence" value="ECO:0007669"/>
    <property type="project" value="TreeGrafter"/>
</dbReference>
<dbReference type="SUPFAM" id="SSF53850">
    <property type="entry name" value="Periplasmic binding protein-like II"/>
    <property type="match status" value="1"/>
</dbReference>
<accession>A0A0G3SVV7</accession>
<reference evidence="8" key="2">
    <citation type="journal article" date="2017" name="PLoS ONE">
        <title>Genomic and phenotypic characterisation of fluoroquinolone resistance mechanisms in Enterobacteriaceae in Durban, South Africa.</title>
        <authorList>
            <person name="Osei Sekyere J."/>
            <person name="Amoako D.G."/>
        </authorList>
    </citation>
    <scope>NUCLEOTIDE SEQUENCE</scope>
    <source>
        <strain evidence="8">945174350</strain>
    </source>
</reference>
<evidence type="ECO:0000256" key="1">
    <source>
        <dbReference type="ARBA" id="ARBA00009437"/>
    </source>
</evidence>
<comment type="similarity">
    <text evidence="1">Belongs to the LysR transcriptional regulatory family.</text>
</comment>
<dbReference type="AlphaFoldDB" id="A0A0G3SVV7"/>
<dbReference type="PROSITE" id="PS50931">
    <property type="entry name" value="HTH_LYSR"/>
    <property type="match status" value="1"/>
</dbReference>
<keyword evidence="4" id="KW-0238">DNA-binding</keyword>
<protein>
    <submittedName>
        <fullName evidence="8">LysR family transcriptional regulator</fullName>
    </submittedName>
</protein>
<dbReference type="GO" id="GO:0003700">
    <property type="term" value="F:DNA-binding transcription factor activity"/>
    <property type="evidence" value="ECO:0007669"/>
    <property type="project" value="InterPro"/>
</dbReference>
<evidence type="ECO:0000313" key="11">
    <source>
        <dbReference type="Proteomes" id="UP000245399"/>
    </source>
</evidence>